<dbReference type="Gramene" id="TraesARI6D03G03629720.1">
    <property type="protein sequence ID" value="TraesARI6D03G03629720.1.CDS1"/>
    <property type="gene ID" value="TraesARI6D03G03629720"/>
</dbReference>
<dbReference type="InterPro" id="IPR036354">
    <property type="entry name" value="Prot_inh_pot1_sf"/>
</dbReference>
<dbReference type="PANTHER" id="PTHR33091:SF7">
    <property type="entry name" value="INHIBITOR I FAMILY PROTEIN"/>
    <property type="match status" value="1"/>
</dbReference>
<dbReference type="Gramene" id="TraesLACUn03G04467410.1">
    <property type="protein sequence ID" value="TraesLACUn03G04467410.1.CDS1"/>
    <property type="gene ID" value="TraesLACUn03G04467410"/>
</dbReference>
<organism evidence="4">
    <name type="scientific">Triticum aestivum</name>
    <name type="common">Wheat</name>
    <dbReference type="NCBI Taxonomy" id="4565"/>
    <lineage>
        <taxon>Eukaryota</taxon>
        <taxon>Viridiplantae</taxon>
        <taxon>Streptophyta</taxon>
        <taxon>Embryophyta</taxon>
        <taxon>Tracheophyta</taxon>
        <taxon>Spermatophyta</taxon>
        <taxon>Magnoliopsida</taxon>
        <taxon>Liliopsida</taxon>
        <taxon>Poales</taxon>
        <taxon>Poaceae</taxon>
        <taxon>BOP clade</taxon>
        <taxon>Pooideae</taxon>
        <taxon>Triticodae</taxon>
        <taxon>Triticeae</taxon>
        <taxon>Triticinae</taxon>
        <taxon>Triticum</taxon>
    </lineage>
</organism>
<dbReference type="Gramene" id="TraesPARA_EIv1.0_2207370.1">
    <property type="protein sequence ID" value="TraesPARA_EIv1.0_2207370.1.CDS1"/>
    <property type="gene ID" value="TraesPARA_EIv1.0_2207370"/>
</dbReference>
<dbReference type="GO" id="GO:0009611">
    <property type="term" value="P:response to wounding"/>
    <property type="evidence" value="ECO:0007669"/>
    <property type="project" value="InterPro"/>
</dbReference>
<dbReference type="Pfam" id="PF00280">
    <property type="entry name" value="potato_inhibit"/>
    <property type="match status" value="1"/>
</dbReference>
<dbReference type="GO" id="GO:0004867">
    <property type="term" value="F:serine-type endopeptidase inhibitor activity"/>
    <property type="evidence" value="ECO:0007669"/>
    <property type="project" value="UniProtKB-KW"/>
</dbReference>
<dbReference type="Gramene" id="TraesJAGUn03G04523640.1">
    <property type="protein sequence ID" value="TraesJAGUn03G04523640.1.CDS1"/>
    <property type="gene ID" value="TraesJAGUn03G04523640"/>
</dbReference>
<sequence length="67" mass="7226">MGDAKSSWPEVLGAPSEVAKRKILSDRPDVRVFVAPVGSVVTTDFDDKRVRVFVSTRGDVAQVPNIG</sequence>
<reference evidence="4" key="2">
    <citation type="submission" date="2018-10" db="UniProtKB">
        <authorList>
            <consortium name="EnsemblPlants"/>
        </authorList>
    </citation>
    <scope>IDENTIFICATION</scope>
</reference>
<dbReference type="OMA" id="RCKGKSS"/>
<keyword evidence="5" id="KW-1185">Reference proteome</keyword>
<evidence type="ECO:0000256" key="3">
    <source>
        <dbReference type="ARBA" id="ARBA00022900"/>
    </source>
</evidence>
<keyword evidence="2" id="KW-0646">Protease inhibitor</keyword>
<dbReference type="SMR" id="A0A3B6QA82"/>
<dbReference type="PROSITE" id="PS00285">
    <property type="entry name" value="POTATO_INHIBITOR"/>
    <property type="match status" value="1"/>
</dbReference>
<dbReference type="Gramene" id="TraesSTAUn03G04508740.1">
    <property type="protein sequence ID" value="TraesSTAUn03G04508740.1.CDS1"/>
    <property type="gene ID" value="TraesSTAUn03G04508740"/>
</dbReference>
<proteinExistence type="inferred from homology"/>
<dbReference type="Gramene" id="TraesCLE_scaffold_004836_01G000400.1">
    <property type="protein sequence ID" value="TraesCLE_scaffold_004836_01G000400.1"/>
    <property type="gene ID" value="TraesCLE_scaffold_004836_01G000400"/>
</dbReference>
<dbReference type="Proteomes" id="UP000019116">
    <property type="component" value="Chromosome 6D"/>
</dbReference>
<dbReference type="Gramene" id="TraesMACUn03G04496520.1">
    <property type="protein sequence ID" value="TraesMACUn03G04496520.1.CDS1"/>
    <property type="gene ID" value="TraesMACUn03G04496520"/>
</dbReference>
<dbReference type="PANTHER" id="PTHR33091">
    <property type="entry name" value="PROTEIN, PUTATIVE, EXPRESSED-RELATED"/>
    <property type="match status" value="1"/>
</dbReference>
<dbReference type="Gramene" id="TraesCAD_scaffold_000174_01G000400.1">
    <property type="protein sequence ID" value="TraesCAD_scaffold_000174_01G000400.1"/>
    <property type="gene ID" value="TraesCAD_scaffold_000174_01G000400"/>
</dbReference>
<dbReference type="Gramene" id="TraesCS6D03G0143500.1">
    <property type="protein sequence ID" value="TraesCS6D03G0143500.1.CDS1"/>
    <property type="gene ID" value="TraesCS6D03G0143500"/>
</dbReference>
<dbReference type="PRINTS" id="PR00292">
    <property type="entry name" value="POTATOINHBTR"/>
</dbReference>
<protein>
    <submittedName>
        <fullName evidence="4">Uncharacterized protein</fullName>
    </submittedName>
</protein>
<comment type="similarity">
    <text evidence="1">Belongs to the protease inhibitor I13 (potato type I serine protease inhibitor) family.</text>
</comment>
<evidence type="ECO:0000256" key="2">
    <source>
        <dbReference type="ARBA" id="ARBA00022690"/>
    </source>
</evidence>
<evidence type="ECO:0000313" key="4">
    <source>
        <dbReference type="EnsemblPlants" id="TraesCS6D02G068900.1.cds1"/>
    </source>
</evidence>
<accession>A0A3B6QA82</accession>
<dbReference type="EnsemblPlants" id="TraesCS6D02G068900.1">
    <property type="protein sequence ID" value="TraesCS6D02G068900.1.cds1"/>
    <property type="gene ID" value="TraesCS6D02G068900"/>
</dbReference>
<name>A0A3B6QA82_WHEAT</name>
<reference evidence="4" key="1">
    <citation type="submission" date="2018-08" db="EMBL/GenBank/DDBJ databases">
        <authorList>
            <person name="Rossello M."/>
        </authorList>
    </citation>
    <scope>NUCLEOTIDE SEQUENCE [LARGE SCALE GENOMIC DNA]</scope>
    <source>
        <strain evidence="4">cv. Chinese Spring</strain>
    </source>
</reference>
<evidence type="ECO:0000313" key="5">
    <source>
        <dbReference type="Proteomes" id="UP000019116"/>
    </source>
</evidence>
<dbReference type="SUPFAM" id="SSF54654">
    <property type="entry name" value="CI-2 family of serine protease inhibitors"/>
    <property type="match status" value="1"/>
</dbReference>
<dbReference type="Gramene" id="TraesWEE_scaffold_021105_01G000300.1">
    <property type="protein sequence ID" value="TraesWEE_scaffold_021105_01G000300.1"/>
    <property type="gene ID" value="TraesWEE_scaffold_021105_01G000300"/>
</dbReference>
<dbReference type="Gramene" id="TraesROB_scaffold_000636_01G000400.1">
    <property type="protein sequence ID" value="TraesROB_scaffold_000636_01G000400.1"/>
    <property type="gene ID" value="TraesROB_scaffold_000636_01G000400"/>
</dbReference>
<dbReference type="Gramene" id="TraesJUL6D03G03697120.1">
    <property type="protein sequence ID" value="TraesJUL6D03G03697120.1.CDS1"/>
    <property type="gene ID" value="TraesJUL6D03G03697120"/>
</dbReference>
<dbReference type="OrthoDB" id="599354at2759"/>
<dbReference type="Gramene" id="TraesLDM6D03G03665530.1">
    <property type="protein sequence ID" value="TraesLDM6D03G03665530.1.CDS1"/>
    <property type="gene ID" value="TraesLDM6D03G03665530"/>
</dbReference>
<dbReference type="Gramene" id="TraesNOR6D03G03702480.1">
    <property type="protein sequence ID" value="TraesNOR6D03G03702480.1.CDS1"/>
    <property type="gene ID" value="TraesNOR6D03G03702480"/>
</dbReference>
<dbReference type="Gramene" id="TraesRN6D0100160900.1">
    <property type="protein sequence ID" value="TraesRN6D0100160900.1"/>
    <property type="gene ID" value="TraesRN6D0100160900"/>
</dbReference>
<dbReference type="Gene3D" id="3.30.10.10">
    <property type="entry name" value="Trypsin Inhibitor V, subunit A"/>
    <property type="match status" value="1"/>
</dbReference>
<dbReference type="STRING" id="4565.A0A3B6QA82"/>
<dbReference type="Gramene" id="TraesCS6D02G068900.1">
    <property type="protein sequence ID" value="TraesCS6D02G068900.1.cds1"/>
    <property type="gene ID" value="TraesCS6D02G068900"/>
</dbReference>
<keyword evidence="3" id="KW-0722">Serine protease inhibitor</keyword>
<dbReference type="AlphaFoldDB" id="A0A3B6QA82"/>
<dbReference type="InterPro" id="IPR000864">
    <property type="entry name" value="Prot_inh_pot1"/>
</dbReference>
<dbReference type="PaxDb" id="4565-Traes_6AS_9A0F4784C.1"/>
<evidence type="ECO:0000256" key="1">
    <source>
        <dbReference type="ARBA" id="ARBA00008210"/>
    </source>
</evidence>